<name>A0A482VZX3_ASBVE</name>
<gene>
    <name evidence="1" type="ORF">BDFB_015183</name>
</gene>
<accession>A0A482VZX3</accession>
<reference evidence="1 2" key="1">
    <citation type="submission" date="2017-03" db="EMBL/GenBank/DDBJ databases">
        <title>Genome of the blue death feigning beetle - Asbolus verrucosus.</title>
        <authorList>
            <person name="Rider S.D."/>
        </authorList>
    </citation>
    <scope>NUCLEOTIDE SEQUENCE [LARGE SCALE GENOMIC DNA]</scope>
    <source>
        <strain evidence="1">Butters</strain>
        <tissue evidence="1">Head and leg muscle</tissue>
    </source>
</reference>
<evidence type="ECO:0000313" key="2">
    <source>
        <dbReference type="Proteomes" id="UP000292052"/>
    </source>
</evidence>
<dbReference type="Proteomes" id="UP000292052">
    <property type="component" value="Unassembled WGS sequence"/>
</dbReference>
<organism evidence="1 2">
    <name type="scientific">Asbolus verrucosus</name>
    <name type="common">Desert ironclad beetle</name>
    <dbReference type="NCBI Taxonomy" id="1661398"/>
    <lineage>
        <taxon>Eukaryota</taxon>
        <taxon>Metazoa</taxon>
        <taxon>Ecdysozoa</taxon>
        <taxon>Arthropoda</taxon>
        <taxon>Hexapoda</taxon>
        <taxon>Insecta</taxon>
        <taxon>Pterygota</taxon>
        <taxon>Neoptera</taxon>
        <taxon>Endopterygota</taxon>
        <taxon>Coleoptera</taxon>
        <taxon>Polyphaga</taxon>
        <taxon>Cucujiformia</taxon>
        <taxon>Tenebrionidae</taxon>
        <taxon>Pimeliinae</taxon>
        <taxon>Asbolus</taxon>
    </lineage>
</organism>
<comment type="caution">
    <text evidence="1">The sequence shown here is derived from an EMBL/GenBank/DDBJ whole genome shotgun (WGS) entry which is preliminary data.</text>
</comment>
<sequence>MKNFQEQSFNIKILCNNSKTRWDYFVKLAVLQENKQLTGAKNRLMRQLKMSSQL</sequence>
<keyword evidence="2" id="KW-1185">Reference proteome</keyword>
<dbReference type="EMBL" id="QDEB01047395">
    <property type="protein sequence ID" value="RZC37999.1"/>
    <property type="molecule type" value="Genomic_DNA"/>
</dbReference>
<proteinExistence type="predicted"/>
<evidence type="ECO:0000313" key="1">
    <source>
        <dbReference type="EMBL" id="RZC37999.1"/>
    </source>
</evidence>
<dbReference type="AlphaFoldDB" id="A0A482VZX3"/>
<protein>
    <submittedName>
        <fullName evidence="1">Uncharacterized protein</fullName>
    </submittedName>
</protein>